<keyword evidence="4" id="KW-0597">Phosphoprotein</keyword>
<keyword evidence="8" id="KW-0812">Transmembrane</keyword>
<dbReference type="Gene3D" id="3.30.565.10">
    <property type="entry name" value="Histidine kinase-like ATPase, C-terminal domain"/>
    <property type="match status" value="1"/>
</dbReference>
<dbReference type="CDD" id="cd00082">
    <property type="entry name" value="HisKA"/>
    <property type="match status" value="1"/>
</dbReference>
<keyword evidence="12" id="KW-1185">Reference proteome</keyword>
<comment type="catalytic activity">
    <reaction evidence="1">
        <text>ATP + protein L-histidine = ADP + protein N-phospho-L-histidine.</text>
        <dbReference type="EC" id="2.7.13.3"/>
    </reaction>
</comment>
<evidence type="ECO:0000256" key="2">
    <source>
        <dbReference type="ARBA" id="ARBA00004370"/>
    </source>
</evidence>
<dbReference type="InterPro" id="IPR050736">
    <property type="entry name" value="Sensor_HK_Regulatory"/>
</dbReference>
<evidence type="ECO:0000256" key="7">
    <source>
        <dbReference type="ARBA" id="ARBA00023012"/>
    </source>
</evidence>
<dbReference type="STRING" id="1134406.ADN00_09345"/>
<dbReference type="Pfam" id="PF00672">
    <property type="entry name" value="HAMP"/>
    <property type="match status" value="1"/>
</dbReference>
<feature type="domain" description="Histidine kinase" evidence="9">
    <location>
        <begin position="250"/>
        <end position="465"/>
    </location>
</feature>
<keyword evidence="8" id="KW-0472">Membrane</keyword>
<dbReference type="InterPro" id="IPR005467">
    <property type="entry name" value="His_kinase_dom"/>
</dbReference>
<comment type="subcellular location">
    <subcellularLocation>
        <location evidence="2">Membrane</location>
    </subcellularLocation>
</comment>
<dbReference type="Proteomes" id="UP000050417">
    <property type="component" value="Unassembled WGS sequence"/>
</dbReference>
<dbReference type="SMART" id="SM00388">
    <property type="entry name" value="HisKA"/>
    <property type="match status" value="1"/>
</dbReference>
<evidence type="ECO:0000256" key="1">
    <source>
        <dbReference type="ARBA" id="ARBA00000085"/>
    </source>
</evidence>
<sequence length="467" mass="51625">MHRSIFFKLTVAFVLVAVISTFTIMIVLRATNLDRFNRFVIDQLTSDVQEGLTQYYAANSSWEGVQEYWQTARYSFMNPGGGPPPENREGEVRHPEDRRNFFALIDTNGFVVLAAEPDYPLGMRVSEELIASGTSIQYEGQVIGTMLPLPRDPQLTPEETRFIERSNRAVLEATLIAVAIAVVLAVILSRTMARPLRQLTRAAQNMASGDLEQEVEVRSKDELGELAAAFNQMSLEVSRANKQRRQMTADIAHDLRTPLTVIAGYIESMRDGVLKPTPQRLSLIYNEIERLEALVNDLRLLSQVDAGELPIHPQSISPQTILERAALPFQHRAEQNQIAIQLHAPEGLPDLNLDEARMMQVLSNLIINAFQFTPAGGQITMSAELKDGAVCFSVSDTGQGIPPEELNLVFDRFYRVDRSRQDAGGGSGLGLAIVKALVEAQGGRVAVESVVGEGTTFRIVFPVAPQL</sequence>
<protein>
    <recommendedName>
        <fullName evidence="3">histidine kinase</fullName>
        <ecNumber evidence="3">2.7.13.3</ecNumber>
    </recommendedName>
</protein>
<dbReference type="PRINTS" id="PR00344">
    <property type="entry name" value="BCTRLSENSOR"/>
</dbReference>
<evidence type="ECO:0000256" key="8">
    <source>
        <dbReference type="SAM" id="Phobius"/>
    </source>
</evidence>
<reference evidence="11 12" key="1">
    <citation type="submission" date="2015-07" db="EMBL/GenBank/DDBJ databases">
        <title>Genome sequence of Ornatilinea apprima DSM 23815.</title>
        <authorList>
            <person name="Hemp J."/>
            <person name="Ward L.M."/>
            <person name="Pace L.A."/>
            <person name="Fischer W.W."/>
        </authorList>
    </citation>
    <scope>NUCLEOTIDE SEQUENCE [LARGE SCALE GENOMIC DNA]</scope>
    <source>
        <strain evidence="11 12">P3M-1</strain>
    </source>
</reference>
<dbReference type="InterPro" id="IPR003594">
    <property type="entry name" value="HATPase_dom"/>
</dbReference>
<dbReference type="PANTHER" id="PTHR43711:SF1">
    <property type="entry name" value="HISTIDINE KINASE 1"/>
    <property type="match status" value="1"/>
</dbReference>
<dbReference type="EMBL" id="LGCL01000023">
    <property type="protein sequence ID" value="KPL77320.1"/>
    <property type="molecule type" value="Genomic_DNA"/>
</dbReference>
<keyword evidence="6" id="KW-0418">Kinase</keyword>
<evidence type="ECO:0000256" key="4">
    <source>
        <dbReference type="ARBA" id="ARBA00022553"/>
    </source>
</evidence>
<dbReference type="Pfam" id="PF00512">
    <property type="entry name" value="HisKA"/>
    <property type="match status" value="1"/>
</dbReference>
<feature type="domain" description="HAMP" evidence="10">
    <location>
        <begin position="190"/>
        <end position="242"/>
    </location>
</feature>
<dbReference type="InterPro" id="IPR003661">
    <property type="entry name" value="HisK_dim/P_dom"/>
</dbReference>
<dbReference type="EC" id="2.7.13.3" evidence="3"/>
<dbReference type="SUPFAM" id="SSF55874">
    <property type="entry name" value="ATPase domain of HSP90 chaperone/DNA topoisomerase II/histidine kinase"/>
    <property type="match status" value="1"/>
</dbReference>
<feature type="transmembrane region" description="Helical" evidence="8">
    <location>
        <begin position="6"/>
        <end position="28"/>
    </location>
</feature>
<keyword evidence="8" id="KW-1133">Transmembrane helix</keyword>
<dbReference type="Pfam" id="PF02518">
    <property type="entry name" value="HATPase_c"/>
    <property type="match status" value="1"/>
</dbReference>
<dbReference type="PROSITE" id="PS50109">
    <property type="entry name" value="HIS_KIN"/>
    <property type="match status" value="1"/>
</dbReference>
<evidence type="ECO:0000259" key="9">
    <source>
        <dbReference type="PROSITE" id="PS50109"/>
    </source>
</evidence>
<dbReference type="SUPFAM" id="SSF47384">
    <property type="entry name" value="Homodimeric domain of signal transducing histidine kinase"/>
    <property type="match status" value="1"/>
</dbReference>
<dbReference type="Gene3D" id="6.10.340.10">
    <property type="match status" value="1"/>
</dbReference>
<evidence type="ECO:0000313" key="12">
    <source>
        <dbReference type="Proteomes" id="UP000050417"/>
    </source>
</evidence>
<dbReference type="OrthoDB" id="9800372at2"/>
<comment type="caution">
    <text evidence="11">The sequence shown here is derived from an EMBL/GenBank/DDBJ whole genome shotgun (WGS) entry which is preliminary data.</text>
</comment>
<dbReference type="FunFam" id="3.30.565.10:FF:000006">
    <property type="entry name" value="Sensor histidine kinase WalK"/>
    <property type="match status" value="1"/>
</dbReference>
<evidence type="ECO:0000259" key="10">
    <source>
        <dbReference type="PROSITE" id="PS50885"/>
    </source>
</evidence>
<dbReference type="SMART" id="SM00387">
    <property type="entry name" value="HATPase_c"/>
    <property type="match status" value="1"/>
</dbReference>
<dbReference type="InterPro" id="IPR003660">
    <property type="entry name" value="HAMP_dom"/>
</dbReference>
<dbReference type="GO" id="GO:0016020">
    <property type="term" value="C:membrane"/>
    <property type="evidence" value="ECO:0007669"/>
    <property type="project" value="UniProtKB-SubCell"/>
</dbReference>
<organism evidence="11 12">
    <name type="scientific">Ornatilinea apprima</name>
    <dbReference type="NCBI Taxonomy" id="1134406"/>
    <lineage>
        <taxon>Bacteria</taxon>
        <taxon>Bacillati</taxon>
        <taxon>Chloroflexota</taxon>
        <taxon>Anaerolineae</taxon>
        <taxon>Anaerolineales</taxon>
        <taxon>Anaerolineaceae</taxon>
        <taxon>Ornatilinea</taxon>
    </lineage>
</organism>
<dbReference type="Gene3D" id="1.10.287.130">
    <property type="match status" value="1"/>
</dbReference>
<evidence type="ECO:0000313" key="11">
    <source>
        <dbReference type="EMBL" id="KPL77320.1"/>
    </source>
</evidence>
<dbReference type="SUPFAM" id="SSF158472">
    <property type="entry name" value="HAMP domain-like"/>
    <property type="match status" value="1"/>
</dbReference>
<name>A0A0P6X386_9CHLR</name>
<evidence type="ECO:0000256" key="5">
    <source>
        <dbReference type="ARBA" id="ARBA00022679"/>
    </source>
</evidence>
<keyword evidence="7" id="KW-0902">Two-component regulatory system</keyword>
<dbReference type="GO" id="GO:0000155">
    <property type="term" value="F:phosphorelay sensor kinase activity"/>
    <property type="evidence" value="ECO:0007669"/>
    <property type="project" value="InterPro"/>
</dbReference>
<keyword evidence="5" id="KW-0808">Transferase</keyword>
<gene>
    <name evidence="11" type="ORF">ADN00_09345</name>
</gene>
<proteinExistence type="predicted"/>
<evidence type="ECO:0000256" key="3">
    <source>
        <dbReference type="ARBA" id="ARBA00012438"/>
    </source>
</evidence>
<dbReference type="AlphaFoldDB" id="A0A0P6X386"/>
<dbReference type="CDD" id="cd00075">
    <property type="entry name" value="HATPase"/>
    <property type="match status" value="1"/>
</dbReference>
<dbReference type="PROSITE" id="PS50885">
    <property type="entry name" value="HAMP"/>
    <property type="match status" value="1"/>
</dbReference>
<accession>A0A0P6X386</accession>
<dbReference type="InterPro" id="IPR036097">
    <property type="entry name" value="HisK_dim/P_sf"/>
</dbReference>
<evidence type="ECO:0000256" key="6">
    <source>
        <dbReference type="ARBA" id="ARBA00022777"/>
    </source>
</evidence>
<feature type="transmembrane region" description="Helical" evidence="8">
    <location>
        <begin position="169"/>
        <end position="188"/>
    </location>
</feature>
<dbReference type="PANTHER" id="PTHR43711">
    <property type="entry name" value="TWO-COMPONENT HISTIDINE KINASE"/>
    <property type="match status" value="1"/>
</dbReference>
<dbReference type="InterPro" id="IPR004358">
    <property type="entry name" value="Sig_transdc_His_kin-like_C"/>
</dbReference>
<dbReference type="InterPro" id="IPR036890">
    <property type="entry name" value="HATPase_C_sf"/>
</dbReference>
<dbReference type="SMART" id="SM00304">
    <property type="entry name" value="HAMP"/>
    <property type="match status" value="1"/>
</dbReference>
<dbReference type="CDD" id="cd06225">
    <property type="entry name" value="HAMP"/>
    <property type="match status" value="1"/>
</dbReference>
<dbReference type="RefSeq" id="WP_075062725.1">
    <property type="nucleotide sequence ID" value="NZ_LGCL01000023.1"/>
</dbReference>